<dbReference type="AlphaFoldDB" id="A0A0C3C9F2"/>
<feature type="transmembrane region" description="Helical" evidence="2">
    <location>
        <begin position="117"/>
        <end position="135"/>
    </location>
</feature>
<feature type="compositionally biased region" description="Low complexity" evidence="1">
    <location>
        <begin position="259"/>
        <end position="271"/>
    </location>
</feature>
<name>A0A0C3C9F2_PILCF</name>
<evidence type="ECO:0000313" key="6">
    <source>
        <dbReference type="Proteomes" id="UP000054166"/>
    </source>
</evidence>
<dbReference type="InterPro" id="IPR056019">
    <property type="entry name" value="DUF7598"/>
</dbReference>
<dbReference type="EMBL" id="KN832982">
    <property type="protein sequence ID" value="KIM86328.1"/>
    <property type="molecule type" value="Genomic_DNA"/>
</dbReference>
<evidence type="ECO:0000256" key="2">
    <source>
        <dbReference type="SAM" id="Phobius"/>
    </source>
</evidence>
<sequence>MVSPRGYLFIGLNVVRALSIIALLLVFSSSIFVMVTDVRAVNEFTATKESGNNSTDNAILDSDYIQGSTVPNQPAGVFWAIVNRLLIIFQIIALILAEVGWPAVLFERYFPVLGRSFGLGALGIFQGLIGAAILSHHVDDFSLVSAFFLFAIGCLNMLLGLIFRESAKDKRSITSWRSDSKKILPLSYDPKSASSPSFLSSTYKEEKGRQSDDFVGGFKGDKAGYGFGRQGEKQAGLKGFILQKPEESLPRYAPKIPGDRVVSVRSSTSSHSSHHSRHSSVSSDASDSSHHDEHAPVPTFKSSGTAL</sequence>
<reference evidence="6" key="2">
    <citation type="submission" date="2015-01" db="EMBL/GenBank/DDBJ databases">
        <title>Evolutionary Origins and Diversification of the Mycorrhizal Mutualists.</title>
        <authorList>
            <consortium name="DOE Joint Genome Institute"/>
            <consortium name="Mycorrhizal Genomics Consortium"/>
            <person name="Kohler A."/>
            <person name="Kuo A."/>
            <person name="Nagy L.G."/>
            <person name="Floudas D."/>
            <person name="Copeland A."/>
            <person name="Barry K.W."/>
            <person name="Cichocki N."/>
            <person name="Veneault-Fourrey C."/>
            <person name="LaButti K."/>
            <person name="Lindquist E.A."/>
            <person name="Lipzen A."/>
            <person name="Lundell T."/>
            <person name="Morin E."/>
            <person name="Murat C."/>
            <person name="Riley R."/>
            <person name="Ohm R."/>
            <person name="Sun H."/>
            <person name="Tunlid A."/>
            <person name="Henrissat B."/>
            <person name="Grigoriev I.V."/>
            <person name="Hibbett D.S."/>
            <person name="Martin F."/>
        </authorList>
    </citation>
    <scope>NUCLEOTIDE SEQUENCE [LARGE SCALE GENOMIC DNA]</scope>
    <source>
        <strain evidence="6">F 1598</strain>
    </source>
</reference>
<protein>
    <recommendedName>
        <fullName evidence="3">DUF7598 domain-containing protein</fullName>
    </recommendedName>
</protein>
<keyword evidence="2" id="KW-1133">Transmembrane helix</keyword>
<organism evidence="5 6">
    <name type="scientific">Piloderma croceum (strain F 1598)</name>
    <dbReference type="NCBI Taxonomy" id="765440"/>
    <lineage>
        <taxon>Eukaryota</taxon>
        <taxon>Fungi</taxon>
        <taxon>Dikarya</taxon>
        <taxon>Basidiomycota</taxon>
        <taxon>Agaricomycotina</taxon>
        <taxon>Agaricomycetes</taxon>
        <taxon>Agaricomycetidae</taxon>
        <taxon>Atheliales</taxon>
        <taxon>Atheliaceae</taxon>
        <taxon>Piloderma</taxon>
    </lineage>
</organism>
<evidence type="ECO:0000313" key="5">
    <source>
        <dbReference type="EMBL" id="KIM86332.1"/>
    </source>
</evidence>
<dbReference type="EMBL" id="KN832982">
    <property type="protein sequence ID" value="KIM86332.1"/>
    <property type="molecule type" value="Genomic_DNA"/>
</dbReference>
<keyword evidence="6" id="KW-1185">Reference proteome</keyword>
<reference evidence="5 6" key="1">
    <citation type="submission" date="2014-04" db="EMBL/GenBank/DDBJ databases">
        <authorList>
            <consortium name="DOE Joint Genome Institute"/>
            <person name="Kuo A."/>
            <person name="Tarkka M."/>
            <person name="Buscot F."/>
            <person name="Kohler A."/>
            <person name="Nagy L.G."/>
            <person name="Floudas D."/>
            <person name="Copeland A."/>
            <person name="Barry K.W."/>
            <person name="Cichocki N."/>
            <person name="Veneault-Fourrey C."/>
            <person name="LaButti K."/>
            <person name="Lindquist E.A."/>
            <person name="Lipzen A."/>
            <person name="Lundell T."/>
            <person name="Morin E."/>
            <person name="Murat C."/>
            <person name="Sun H."/>
            <person name="Tunlid A."/>
            <person name="Henrissat B."/>
            <person name="Grigoriev I.V."/>
            <person name="Hibbett D.S."/>
            <person name="Martin F."/>
            <person name="Nordberg H.P."/>
            <person name="Cantor M.N."/>
            <person name="Hua S.X."/>
        </authorList>
    </citation>
    <scope>NUCLEOTIDE SEQUENCE [LARGE SCALE GENOMIC DNA]</scope>
    <source>
        <strain evidence="5 6">F 1598</strain>
    </source>
</reference>
<feature type="transmembrane region" description="Helical" evidence="2">
    <location>
        <begin position="77"/>
        <end position="97"/>
    </location>
</feature>
<feature type="domain" description="DUF7598" evidence="3">
    <location>
        <begin position="77"/>
        <end position="162"/>
    </location>
</feature>
<dbReference type="OrthoDB" id="5327148at2759"/>
<feature type="transmembrane region" description="Helical" evidence="2">
    <location>
        <begin position="7"/>
        <end position="35"/>
    </location>
</feature>
<dbReference type="STRING" id="765440.A0A0C3C9F2"/>
<keyword evidence="2" id="KW-0812">Transmembrane</keyword>
<gene>
    <name evidence="5" type="ORF">PILCRDRAFT_775668</name>
    <name evidence="4" type="ORF">PILCRDRAFT_86534</name>
</gene>
<evidence type="ECO:0000313" key="4">
    <source>
        <dbReference type="EMBL" id="KIM86328.1"/>
    </source>
</evidence>
<reference evidence="5" key="3">
    <citation type="submission" date="2015-02" db="EMBL/GenBank/DDBJ databases">
        <title>Evolutionary Origins and Diversification of the Mycorrhizal Mutualists.</title>
        <authorList>
            <consortium name="DOE Joint Genome Institute"/>
            <consortium name="Mycorrhizal Genomics Consortium"/>
            <person name="Kohler A."/>
            <person name="Kuo A."/>
            <person name="Nagy L.G."/>
            <person name="Floudas D."/>
            <person name="Copeland A."/>
            <person name="Barry K.W."/>
            <person name="Cichocki N."/>
            <person name="Veneault-Fourrey C."/>
            <person name="LaButti K."/>
            <person name="Lindquist E.A."/>
            <person name="Lipzen A."/>
            <person name="Lundell T."/>
            <person name="Morin E."/>
            <person name="Murat C."/>
            <person name="Riley R."/>
            <person name="Ohm R."/>
            <person name="Sun H."/>
            <person name="Tunlid A."/>
            <person name="Henrissat B."/>
            <person name="Grigoriev I.V."/>
            <person name="Hibbett D.S."/>
            <person name="Martin F."/>
        </authorList>
    </citation>
    <scope>NUCLEOTIDE SEQUENCE</scope>
    <source>
        <strain evidence="5 6">F 1598</strain>
    </source>
</reference>
<keyword evidence="2" id="KW-0472">Membrane</keyword>
<dbReference type="Pfam" id="PF24535">
    <property type="entry name" value="DUF7598"/>
    <property type="match status" value="1"/>
</dbReference>
<feature type="region of interest" description="Disordered" evidence="1">
    <location>
        <begin position="249"/>
        <end position="307"/>
    </location>
</feature>
<evidence type="ECO:0000256" key="1">
    <source>
        <dbReference type="SAM" id="MobiDB-lite"/>
    </source>
</evidence>
<dbReference type="Proteomes" id="UP000054166">
    <property type="component" value="Unassembled WGS sequence"/>
</dbReference>
<feature type="transmembrane region" description="Helical" evidence="2">
    <location>
        <begin position="141"/>
        <end position="163"/>
    </location>
</feature>
<accession>A0A0C3C9F2</accession>
<dbReference type="HOGENOM" id="CLU_085798_0_0_1"/>
<proteinExistence type="predicted"/>
<evidence type="ECO:0000259" key="3">
    <source>
        <dbReference type="Pfam" id="PF24535"/>
    </source>
</evidence>